<keyword evidence="13" id="KW-0325">Glycoprotein</keyword>
<comment type="subunit">
    <text evidence="15">Cross-link to form 2 major subcomplexes: one consisting of SGCB, SGCD and SGCG and the other consisting of SGCB and SGCD. The association between SGCB and SGCG is particularly strong while SGCA is loosely associated with the other sarcoglycans.</text>
</comment>
<feature type="transmembrane region" description="Helical" evidence="16">
    <location>
        <begin position="64"/>
        <end position="91"/>
    </location>
</feature>
<keyword evidence="12" id="KW-1015">Disulfide bond</keyword>
<accession>A0A1B6LJE1</accession>
<sequence length="333" mass="37127">MSSPRDSPASEVPSENVLGTLSIRDKSLLKRNINRHHNNNLSAGYVPVHEEDLHKTGLRGRKTYLFWTVVALICVLALANLILLLIILSVLRIGLGMESLEIIPNQSTVKFYGRTDLGQIYKRDGLIEGYRDEPLVITADRSQLLIDIVSVERETRQRVMTLEEDQILFQRVQSFQVKDPKSGKEIFSTKNPNFGLPNGVRHLHVDFATTPRVTSPVDENLVLRSDSYIRFKGNEGTRMEGKNILWSADQFLFLKSVNGSIILNGTRGVSIDMTQMPEAPSGLSGSPFISQFKVCVCMPSGKLFRVAVHAGQSSHTACMRANLAQHIDPCKLS</sequence>
<dbReference type="GO" id="GO:0016012">
    <property type="term" value="C:sarcoglycan complex"/>
    <property type="evidence" value="ECO:0007669"/>
    <property type="project" value="InterPro"/>
</dbReference>
<dbReference type="AlphaFoldDB" id="A0A1B6LJE1"/>
<dbReference type="InterPro" id="IPR027659">
    <property type="entry name" value="Sgcb"/>
</dbReference>
<dbReference type="EMBL" id="GEBQ01016155">
    <property type="protein sequence ID" value="JAT23822.1"/>
    <property type="molecule type" value="Transcribed_RNA"/>
</dbReference>
<reference evidence="17" key="1">
    <citation type="submission" date="2015-11" db="EMBL/GenBank/DDBJ databases">
        <title>De novo transcriptome assembly of four potential Pierce s Disease insect vectors from Arizona vineyards.</title>
        <authorList>
            <person name="Tassone E.E."/>
        </authorList>
    </citation>
    <scope>NUCLEOTIDE SEQUENCE</scope>
</reference>
<evidence type="ECO:0000256" key="12">
    <source>
        <dbReference type="ARBA" id="ARBA00023157"/>
    </source>
</evidence>
<comment type="subcellular location">
    <subcellularLocation>
        <location evidence="3">Cell membrane</location>
        <location evidence="3">Sarcolemma</location>
        <topology evidence="3">Single-pass type II membrane protein</topology>
    </subcellularLocation>
    <subcellularLocation>
        <location evidence="2">Cytoplasm</location>
        <location evidence="2">Cytoskeleton</location>
    </subcellularLocation>
</comment>
<evidence type="ECO:0000256" key="8">
    <source>
        <dbReference type="ARBA" id="ARBA00022692"/>
    </source>
</evidence>
<keyword evidence="7" id="KW-0963">Cytoplasm</keyword>
<dbReference type="GO" id="GO:0005856">
    <property type="term" value="C:cytoskeleton"/>
    <property type="evidence" value="ECO:0007669"/>
    <property type="project" value="UniProtKB-SubCell"/>
</dbReference>
<protein>
    <recommendedName>
        <fullName evidence="5">Beta-sarcoglycan</fullName>
    </recommendedName>
</protein>
<evidence type="ECO:0000256" key="7">
    <source>
        <dbReference type="ARBA" id="ARBA00022490"/>
    </source>
</evidence>
<evidence type="ECO:0000313" key="17">
    <source>
        <dbReference type="EMBL" id="JAT23822.1"/>
    </source>
</evidence>
<organism evidence="17">
    <name type="scientific">Graphocephala atropunctata</name>
    <dbReference type="NCBI Taxonomy" id="36148"/>
    <lineage>
        <taxon>Eukaryota</taxon>
        <taxon>Metazoa</taxon>
        <taxon>Ecdysozoa</taxon>
        <taxon>Arthropoda</taxon>
        <taxon>Hexapoda</taxon>
        <taxon>Insecta</taxon>
        <taxon>Pterygota</taxon>
        <taxon>Neoptera</taxon>
        <taxon>Paraneoptera</taxon>
        <taxon>Hemiptera</taxon>
        <taxon>Auchenorrhyncha</taxon>
        <taxon>Membracoidea</taxon>
        <taxon>Cicadellidae</taxon>
        <taxon>Cicadellinae</taxon>
        <taxon>Cicadellini</taxon>
        <taxon>Graphocephala</taxon>
    </lineage>
</organism>
<keyword evidence="6" id="KW-1003">Cell membrane</keyword>
<keyword evidence="8 16" id="KW-0812">Transmembrane</keyword>
<evidence type="ECO:0000256" key="6">
    <source>
        <dbReference type="ARBA" id="ARBA00022475"/>
    </source>
</evidence>
<dbReference type="InterPro" id="IPR006875">
    <property type="entry name" value="Sarcoglycan"/>
</dbReference>
<keyword evidence="10 16" id="KW-1133">Transmembrane helix</keyword>
<evidence type="ECO:0000256" key="14">
    <source>
        <dbReference type="ARBA" id="ARBA00023212"/>
    </source>
</evidence>
<keyword evidence="11 16" id="KW-0472">Membrane</keyword>
<keyword evidence="9" id="KW-0735">Signal-anchor</keyword>
<evidence type="ECO:0000256" key="16">
    <source>
        <dbReference type="SAM" id="Phobius"/>
    </source>
</evidence>
<evidence type="ECO:0000256" key="1">
    <source>
        <dbReference type="ARBA" id="ARBA00002860"/>
    </source>
</evidence>
<dbReference type="GO" id="GO:0007517">
    <property type="term" value="P:muscle organ development"/>
    <property type="evidence" value="ECO:0007669"/>
    <property type="project" value="InterPro"/>
</dbReference>
<name>A0A1B6LJE1_9HEMI</name>
<evidence type="ECO:0000256" key="9">
    <source>
        <dbReference type="ARBA" id="ARBA00022968"/>
    </source>
</evidence>
<comment type="similarity">
    <text evidence="4">Belongs to the sarcoglycan beta/delta/gamma/zeta family.</text>
</comment>
<dbReference type="GO" id="GO:0042383">
    <property type="term" value="C:sarcolemma"/>
    <property type="evidence" value="ECO:0007669"/>
    <property type="project" value="UniProtKB-SubCell"/>
</dbReference>
<evidence type="ECO:0000256" key="5">
    <source>
        <dbReference type="ARBA" id="ARBA00015329"/>
    </source>
</evidence>
<evidence type="ECO:0000256" key="2">
    <source>
        <dbReference type="ARBA" id="ARBA00004245"/>
    </source>
</evidence>
<dbReference type="PANTHER" id="PTHR21142:SF2">
    <property type="entry name" value="BETA-SARCOGLYCAN"/>
    <property type="match status" value="1"/>
</dbReference>
<evidence type="ECO:0000256" key="10">
    <source>
        <dbReference type="ARBA" id="ARBA00022989"/>
    </source>
</evidence>
<comment type="function">
    <text evidence="1">Component of the sarcoglycan complex, a subcomplex of the dystrophin-glycoprotein complex which forms a link between the F-actin cytoskeleton and the extracellular matrix.</text>
</comment>
<evidence type="ECO:0000256" key="11">
    <source>
        <dbReference type="ARBA" id="ARBA00023136"/>
    </source>
</evidence>
<evidence type="ECO:0000256" key="3">
    <source>
        <dbReference type="ARBA" id="ARBA00004274"/>
    </source>
</evidence>
<keyword evidence="14" id="KW-0206">Cytoskeleton</keyword>
<dbReference type="PANTHER" id="PTHR21142">
    <property type="entry name" value="SARCOGLYCANS"/>
    <property type="match status" value="1"/>
</dbReference>
<dbReference type="Pfam" id="PF04790">
    <property type="entry name" value="Sarcoglycan_1"/>
    <property type="match status" value="1"/>
</dbReference>
<gene>
    <name evidence="17" type="ORF">g.23070</name>
</gene>
<evidence type="ECO:0000256" key="4">
    <source>
        <dbReference type="ARBA" id="ARBA00007574"/>
    </source>
</evidence>
<evidence type="ECO:0000256" key="15">
    <source>
        <dbReference type="ARBA" id="ARBA00026041"/>
    </source>
</evidence>
<evidence type="ECO:0000256" key="13">
    <source>
        <dbReference type="ARBA" id="ARBA00023180"/>
    </source>
</evidence>
<proteinExistence type="inferred from homology"/>